<keyword evidence="2" id="KW-1185">Reference proteome</keyword>
<feature type="non-terminal residue" evidence="1">
    <location>
        <position position="122"/>
    </location>
</feature>
<comment type="caution">
    <text evidence="1">The sequence shown here is derived from an EMBL/GenBank/DDBJ whole genome shotgun (WGS) entry which is preliminary data.</text>
</comment>
<evidence type="ECO:0000313" key="1">
    <source>
        <dbReference type="EMBL" id="MCD9641596.1"/>
    </source>
</evidence>
<gene>
    <name evidence="1" type="ORF">HAX54_027893</name>
</gene>
<dbReference type="Proteomes" id="UP000823775">
    <property type="component" value="Unassembled WGS sequence"/>
</dbReference>
<proteinExistence type="predicted"/>
<organism evidence="1 2">
    <name type="scientific">Datura stramonium</name>
    <name type="common">Jimsonweed</name>
    <name type="synonym">Common thornapple</name>
    <dbReference type="NCBI Taxonomy" id="4076"/>
    <lineage>
        <taxon>Eukaryota</taxon>
        <taxon>Viridiplantae</taxon>
        <taxon>Streptophyta</taxon>
        <taxon>Embryophyta</taxon>
        <taxon>Tracheophyta</taxon>
        <taxon>Spermatophyta</taxon>
        <taxon>Magnoliopsida</taxon>
        <taxon>eudicotyledons</taxon>
        <taxon>Gunneridae</taxon>
        <taxon>Pentapetalae</taxon>
        <taxon>asterids</taxon>
        <taxon>lamiids</taxon>
        <taxon>Solanales</taxon>
        <taxon>Solanaceae</taxon>
        <taxon>Solanoideae</taxon>
        <taxon>Datureae</taxon>
        <taxon>Datura</taxon>
    </lineage>
</organism>
<reference evidence="1 2" key="1">
    <citation type="journal article" date="2021" name="BMC Genomics">
        <title>Datura genome reveals duplications of psychoactive alkaloid biosynthetic genes and high mutation rate following tissue culture.</title>
        <authorList>
            <person name="Rajewski A."/>
            <person name="Carter-House D."/>
            <person name="Stajich J."/>
            <person name="Litt A."/>
        </authorList>
    </citation>
    <scope>NUCLEOTIDE SEQUENCE [LARGE SCALE GENOMIC DNA]</scope>
    <source>
        <strain evidence="1">AR-01</strain>
    </source>
</reference>
<dbReference type="EMBL" id="JACEIK010003401">
    <property type="protein sequence ID" value="MCD9641596.1"/>
    <property type="molecule type" value="Genomic_DNA"/>
</dbReference>
<protein>
    <submittedName>
        <fullName evidence="1">Uncharacterized protein</fullName>
    </submittedName>
</protein>
<name>A0ABS8V5G4_DATST</name>
<sequence>MAGNAGGDEGRFGERRGWYFSGQRRPLMERQLCIDVYGERRENKKGEKSAAVEHCISPERNSNFSLERVSERERGGVGLAALMKKRSKIKFGVCGCFPCIPREWWCGGDEGITKGRRRKENR</sequence>
<evidence type="ECO:0000313" key="2">
    <source>
        <dbReference type="Proteomes" id="UP000823775"/>
    </source>
</evidence>
<accession>A0ABS8V5G4</accession>